<feature type="domain" description="GPI inositol-deacylase winged helix" evidence="3">
    <location>
        <begin position="685"/>
        <end position="772"/>
    </location>
</feature>
<dbReference type="Pfam" id="PF17100">
    <property type="entry name" value="NACHT_N"/>
    <property type="match status" value="1"/>
</dbReference>
<dbReference type="Proteomes" id="UP001338125">
    <property type="component" value="Unassembled WGS sequence"/>
</dbReference>
<reference evidence="5 6" key="1">
    <citation type="submission" date="2024-01" db="EMBL/GenBank/DDBJ databases">
        <title>Complete genome of Cladobotryum mycophilum ATHUM6906.</title>
        <authorList>
            <person name="Christinaki A.C."/>
            <person name="Myridakis A.I."/>
            <person name="Kouvelis V.N."/>
        </authorList>
    </citation>
    <scope>NUCLEOTIDE SEQUENCE [LARGE SCALE GENOMIC DNA]</scope>
    <source>
        <strain evidence="5 6">ATHUM6906</strain>
    </source>
</reference>
<keyword evidence="6" id="KW-1185">Reference proteome</keyword>
<gene>
    <name evidence="5" type="ORF">PT974_02896</name>
</gene>
<evidence type="ECO:0000313" key="5">
    <source>
        <dbReference type="EMBL" id="KAK5997533.1"/>
    </source>
</evidence>
<dbReference type="InterPro" id="IPR056884">
    <property type="entry name" value="NPHP3-like_N"/>
</dbReference>
<organism evidence="5 6">
    <name type="scientific">Cladobotryum mycophilum</name>
    <dbReference type="NCBI Taxonomy" id="491253"/>
    <lineage>
        <taxon>Eukaryota</taxon>
        <taxon>Fungi</taxon>
        <taxon>Dikarya</taxon>
        <taxon>Ascomycota</taxon>
        <taxon>Pezizomycotina</taxon>
        <taxon>Sordariomycetes</taxon>
        <taxon>Hypocreomycetidae</taxon>
        <taxon>Hypocreales</taxon>
        <taxon>Hypocreaceae</taxon>
        <taxon>Cladobotryum</taxon>
    </lineage>
</organism>
<dbReference type="EMBL" id="JAVFKD010000002">
    <property type="protein sequence ID" value="KAK5997533.1"/>
    <property type="molecule type" value="Genomic_DNA"/>
</dbReference>
<dbReference type="PANTHER" id="PTHR10039">
    <property type="entry name" value="AMELOGENIN"/>
    <property type="match status" value="1"/>
</dbReference>
<evidence type="ECO:0000259" key="3">
    <source>
        <dbReference type="Pfam" id="PF22939"/>
    </source>
</evidence>
<dbReference type="InterPro" id="IPR055530">
    <property type="entry name" value="DUF7104"/>
</dbReference>
<protein>
    <submittedName>
        <fullName evidence="5">Vegetative incompatibility HET-E-1-like protein</fullName>
    </submittedName>
</protein>
<dbReference type="PANTHER" id="PTHR10039:SF14">
    <property type="entry name" value="NACHT DOMAIN-CONTAINING PROTEIN"/>
    <property type="match status" value="1"/>
</dbReference>
<accession>A0ABR0SZJ1</accession>
<name>A0ABR0SZJ1_9HYPO</name>
<dbReference type="InterPro" id="IPR027417">
    <property type="entry name" value="P-loop_NTPase"/>
</dbReference>
<evidence type="ECO:0000259" key="4">
    <source>
        <dbReference type="Pfam" id="PF24883"/>
    </source>
</evidence>
<evidence type="ECO:0000259" key="2">
    <source>
        <dbReference type="Pfam" id="PF17100"/>
    </source>
</evidence>
<dbReference type="Pfam" id="PF23397">
    <property type="entry name" value="DUF7104"/>
    <property type="match status" value="17"/>
</dbReference>
<feature type="domain" description="Nephrocystin 3-like N-terminal" evidence="4">
    <location>
        <begin position="387"/>
        <end position="570"/>
    </location>
</feature>
<dbReference type="InterPro" id="IPR054471">
    <property type="entry name" value="GPIID_WHD"/>
</dbReference>
<dbReference type="Pfam" id="PF24883">
    <property type="entry name" value="NPHP3_N"/>
    <property type="match status" value="1"/>
</dbReference>
<dbReference type="Pfam" id="PF22939">
    <property type="entry name" value="WHD_GPIID"/>
    <property type="match status" value="1"/>
</dbReference>
<evidence type="ECO:0000256" key="1">
    <source>
        <dbReference type="ARBA" id="ARBA00022737"/>
    </source>
</evidence>
<dbReference type="InterPro" id="IPR031359">
    <property type="entry name" value="NACHT_N"/>
</dbReference>
<comment type="caution">
    <text evidence="5">The sequence shown here is derived from an EMBL/GenBank/DDBJ whole genome shotgun (WGS) entry which is preliminary data.</text>
</comment>
<dbReference type="Gene3D" id="3.40.50.300">
    <property type="entry name" value="P-loop containing nucleotide triphosphate hydrolases"/>
    <property type="match status" value="1"/>
</dbReference>
<dbReference type="Gene3D" id="1.20.5.340">
    <property type="match status" value="8"/>
</dbReference>
<dbReference type="SUPFAM" id="SSF48403">
    <property type="entry name" value="Ankyrin repeat"/>
    <property type="match status" value="1"/>
</dbReference>
<dbReference type="InterPro" id="IPR036770">
    <property type="entry name" value="Ankyrin_rpt-contain_sf"/>
</dbReference>
<evidence type="ECO:0000313" key="6">
    <source>
        <dbReference type="Proteomes" id="UP001338125"/>
    </source>
</evidence>
<keyword evidence="1" id="KW-0677">Repeat</keyword>
<sequence>MTLCSKIKYFSQRLKKRPGGNQGSGVSSLPITITTDSASPCMPGASALGTAKTPSITTIAAQPPTQAAPSVPQPLDSTTLVLAPSPTRQSTTSNTTALPMHSDDNLWARACEMVRQREGELMLDYGKHLDSLQGDATTSRDLSNPRSVESIVGLLLEDREKKKLQVSLLGHDIKIRTQVEKLAKFLVWSDPIVKSAVSTQPYAALAWSGVSLLLPLLTSGNTQNEAMLKGFDSIGDLQLYWRSCEEIYLQSPHQQHYQILIEPLTKLYSFIIEYQARIICHLSRAQLSRAWQDVAGSNNWVGTIESINKLNEDCRHLIPVGNQAEIRQDRDRKLRTIRESLIIQEGIHQTLKENEQDKKERRLLEHLALEARDYERHKNINPERVPGTCEWFLMDKRFRKWRDATYSSILWVSAGPGRGKSVLTRSLIDERHLTTATLTIESTTILTSSTSTVCYFFFKDGGDGPMNGAQAFCAILHQLFRCPSTSGLIQHALPSHKENGKTLTQKFRELWQILVKCASSTSGEIICVLDALDECKENDRQEIIQALEEFYSQSDRQSSPSKLKFLITSRPYEVLERSFQKFPATAAYMHFDGDDKSEDISQEINLVIDARLKTIASNFTTDARLKISERLKSMANRTYLWLHLTFDIIKRKQSAYSRLSSIEKLLSELPSEISDAYEKILSRSQDDTQTEILLQIVLAAERPLTLDEANNALALALETEPFSSFAELNEKLWPSNNFSSTLQNLCGLFISIHDSKLSFIHQTAREFLIHPEQEGKWKGRLNMSTSHSKMSQVCLQYLHLPDLTSTNDKSEQSFLSYAASNWHLHFRSQDADTADNYGRHARDLCRVSGPLAQLWRPFLIQQNYGLQDESWESWPDLTFASYLGLSTVISDIILNEHVDVNAIGGSYQTALNASISRGYLGVIEILLEPRHEAKITEDVVKAAAGNWRNGNEVMALLLDRRGDNIAITEGVVKAAAGNLENGKEVMALLLDRRGDNIAITEDVVKAAAGNWRNGNEVMALLLDRRGDDIAITEGVVSIIAENFNKEVMALLLDRRGDDIAITEGVVSIIAESFNKEVMALLLDRRGDNIAITEGVVKAAAGNWRNGNEVMALLLDRRGDDIAITEGVVSIIAENFNKEVMALLLDRRGDNIAITEGVVKAAAGNLENGKEVMALLLDRRGDDIAITEGVVSIIAENFNKEVMALLLDRRGDDIAITEDVVKAAAGNWWNGNEVMALLLDRRGDDIAITEGVVSIIAENFNKEVMALLLDRRGDDIAITEDVVKAAAGNSENGKEVMALLLDRRGDDIAITEDVVKAAAGNWWNGNEVMALLLDRRGDDIAITEGVVSIIAENFNKEVMALLLDRRGDDIAITEDVVKAVAGNSENGKEVMALLLDRRGDDIAITEGVVSIIAESFNKEVMALLLDRRGGDITITEEIIEAASTCGQDEAELI</sequence>
<proteinExistence type="predicted"/>
<feature type="domain" description="NWD NACHT-NTPase N-terminal" evidence="2">
    <location>
        <begin position="105"/>
        <end position="311"/>
    </location>
</feature>